<keyword evidence="17" id="KW-0732">Signal</keyword>
<dbReference type="EC" id="1.14.14.19" evidence="5"/>
<keyword evidence="13" id="KW-0755">Steroidogenesis</keyword>
<name>A0A8C6Y213_NAJNA</name>
<dbReference type="PRINTS" id="PR00463">
    <property type="entry name" value="EP450I"/>
</dbReference>
<evidence type="ECO:0000256" key="12">
    <source>
        <dbReference type="ARBA" id="ARBA00023136"/>
    </source>
</evidence>
<evidence type="ECO:0000256" key="10">
    <source>
        <dbReference type="ARBA" id="ARBA00023004"/>
    </source>
</evidence>
<dbReference type="InterPro" id="IPR001128">
    <property type="entry name" value="Cyt_P450"/>
</dbReference>
<dbReference type="SUPFAM" id="SSF48264">
    <property type="entry name" value="Cytochrome P450"/>
    <property type="match status" value="1"/>
</dbReference>
<evidence type="ECO:0000256" key="15">
    <source>
        <dbReference type="ARBA" id="ARBA00032037"/>
    </source>
</evidence>
<dbReference type="GO" id="GO:0042446">
    <property type="term" value="P:hormone biosynthetic process"/>
    <property type="evidence" value="ECO:0007669"/>
    <property type="project" value="TreeGrafter"/>
</dbReference>
<dbReference type="GO" id="GO:0042448">
    <property type="term" value="P:progesterone metabolic process"/>
    <property type="evidence" value="ECO:0007669"/>
    <property type="project" value="TreeGrafter"/>
</dbReference>
<evidence type="ECO:0000256" key="16">
    <source>
        <dbReference type="ARBA" id="ARBA00032167"/>
    </source>
</evidence>
<dbReference type="InterPro" id="IPR036396">
    <property type="entry name" value="Cyt_P450_sf"/>
</dbReference>
<proteinExistence type="inferred from homology"/>
<evidence type="ECO:0000256" key="2">
    <source>
        <dbReference type="ARBA" id="ARBA00004370"/>
    </source>
</evidence>
<evidence type="ECO:0000256" key="1">
    <source>
        <dbReference type="ARBA" id="ARBA00001971"/>
    </source>
</evidence>
<evidence type="ECO:0000313" key="19">
    <source>
        <dbReference type="Proteomes" id="UP000694559"/>
    </source>
</evidence>
<keyword evidence="7" id="KW-0349">Heme</keyword>
<protein>
    <recommendedName>
        <fullName evidence="6">Steroid 17-alpha-hydroxylase/17,20 lyase</fullName>
        <ecNumber evidence="5">1.14.14.19</ecNumber>
        <ecNumber evidence="4">1.14.14.32</ecNumber>
    </recommendedName>
    <alternativeName>
        <fullName evidence="15">CYPXVII</fullName>
    </alternativeName>
    <alternativeName>
        <fullName evidence="14">Cytochrome P450 17A1</fullName>
    </alternativeName>
    <alternativeName>
        <fullName evidence="16">Cytochrome P450-C17</fullName>
    </alternativeName>
</protein>
<keyword evidence="9" id="KW-0560">Oxidoreductase</keyword>
<comment type="cofactor">
    <cofactor evidence="1">
        <name>heme</name>
        <dbReference type="ChEBI" id="CHEBI:30413"/>
    </cofactor>
</comment>
<dbReference type="GO" id="GO:0004508">
    <property type="term" value="F:steroid 17-alpha-monooxygenase activity"/>
    <property type="evidence" value="ECO:0007669"/>
    <property type="project" value="UniProtKB-EC"/>
</dbReference>
<feature type="chain" id="PRO_5034198428" description="Steroid 17-alpha-hydroxylase/17,20 lyase" evidence="17">
    <location>
        <begin position="23"/>
        <end position="128"/>
    </location>
</feature>
<evidence type="ECO:0000256" key="4">
    <source>
        <dbReference type="ARBA" id="ARBA00012354"/>
    </source>
</evidence>
<dbReference type="Proteomes" id="UP000694559">
    <property type="component" value="Unplaced"/>
</dbReference>
<evidence type="ECO:0000256" key="6">
    <source>
        <dbReference type="ARBA" id="ARBA00014119"/>
    </source>
</evidence>
<keyword evidence="11" id="KW-0503">Monooxygenase</keyword>
<evidence type="ECO:0000256" key="9">
    <source>
        <dbReference type="ARBA" id="ARBA00023002"/>
    </source>
</evidence>
<dbReference type="InterPro" id="IPR002401">
    <property type="entry name" value="Cyt_P450_E_grp-I"/>
</dbReference>
<evidence type="ECO:0000256" key="11">
    <source>
        <dbReference type="ARBA" id="ARBA00023033"/>
    </source>
</evidence>
<keyword evidence="8" id="KW-0479">Metal-binding</keyword>
<dbReference type="GO" id="GO:0006694">
    <property type="term" value="P:steroid biosynthetic process"/>
    <property type="evidence" value="ECO:0007669"/>
    <property type="project" value="UniProtKB-UniPathway"/>
</dbReference>
<evidence type="ECO:0000256" key="17">
    <source>
        <dbReference type="SAM" id="SignalP"/>
    </source>
</evidence>
<dbReference type="OMA" id="RPRLKFT"/>
<dbReference type="GO" id="GO:0020037">
    <property type="term" value="F:heme binding"/>
    <property type="evidence" value="ECO:0007669"/>
    <property type="project" value="InterPro"/>
</dbReference>
<dbReference type="GeneTree" id="ENSGT00940000155588"/>
<feature type="signal peptide" evidence="17">
    <location>
        <begin position="1"/>
        <end position="22"/>
    </location>
</feature>
<reference evidence="18" key="1">
    <citation type="submission" date="2025-08" db="UniProtKB">
        <authorList>
            <consortium name="Ensembl"/>
        </authorList>
    </citation>
    <scope>IDENTIFICATION</scope>
</reference>
<dbReference type="Gene3D" id="1.10.630.10">
    <property type="entry name" value="Cytochrome P450"/>
    <property type="match status" value="1"/>
</dbReference>
<evidence type="ECO:0000313" key="18">
    <source>
        <dbReference type="Ensembl" id="ENSNNAP00000022405.1"/>
    </source>
</evidence>
<dbReference type="Ensembl" id="ENSNNAT00000023479.1">
    <property type="protein sequence ID" value="ENSNNAP00000022405.1"/>
    <property type="gene ID" value="ENSNNAG00000014782.1"/>
</dbReference>
<evidence type="ECO:0000256" key="8">
    <source>
        <dbReference type="ARBA" id="ARBA00022723"/>
    </source>
</evidence>
<dbReference type="Pfam" id="PF00067">
    <property type="entry name" value="p450"/>
    <property type="match status" value="1"/>
</dbReference>
<keyword evidence="10" id="KW-0408">Iron</keyword>
<reference evidence="18" key="2">
    <citation type="submission" date="2025-09" db="UniProtKB">
        <authorList>
            <consortium name="Ensembl"/>
        </authorList>
    </citation>
    <scope>IDENTIFICATION</scope>
</reference>
<comment type="subcellular location">
    <subcellularLocation>
        <location evidence="2">Membrane</location>
    </subcellularLocation>
</comment>
<comment type="similarity">
    <text evidence="3">Belongs to the cytochrome P450 family.</text>
</comment>
<organism evidence="18 19">
    <name type="scientific">Naja naja</name>
    <name type="common">Indian cobra</name>
    <dbReference type="NCBI Taxonomy" id="35670"/>
    <lineage>
        <taxon>Eukaryota</taxon>
        <taxon>Metazoa</taxon>
        <taxon>Chordata</taxon>
        <taxon>Craniata</taxon>
        <taxon>Vertebrata</taxon>
        <taxon>Euteleostomi</taxon>
        <taxon>Lepidosauria</taxon>
        <taxon>Squamata</taxon>
        <taxon>Bifurcata</taxon>
        <taxon>Unidentata</taxon>
        <taxon>Episquamata</taxon>
        <taxon>Toxicofera</taxon>
        <taxon>Serpentes</taxon>
        <taxon>Colubroidea</taxon>
        <taxon>Elapidae</taxon>
        <taxon>Elapinae</taxon>
        <taxon>Naja</taxon>
    </lineage>
</organism>
<keyword evidence="19" id="KW-1185">Reference proteome</keyword>
<evidence type="ECO:0000256" key="14">
    <source>
        <dbReference type="ARBA" id="ARBA00030382"/>
    </source>
</evidence>
<dbReference type="EC" id="1.14.14.32" evidence="4"/>
<dbReference type="UniPathway" id="UPA00062"/>
<dbReference type="GO" id="GO:0005506">
    <property type="term" value="F:iron ion binding"/>
    <property type="evidence" value="ECO:0007669"/>
    <property type="project" value="InterPro"/>
</dbReference>
<dbReference type="PANTHER" id="PTHR24289">
    <property type="entry name" value="STEROID 17-ALPHA-HYDROXYLASE/17,20 LYASE"/>
    <property type="match status" value="1"/>
</dbReference>
<evidence type="ECO:0000256" key="7">
    <source>
        <dbReference type="ARBA" id="ARBA00022617"/>
    </source>
</evidence>
<accession>A0A8C6Y213</accession>
<evidence type="ECO:0000256" key="5">
    <source>
        <dbReference type="ARBA" id="ARBA00012359"/>
    </source>
</evidence>
<sequence>MILLVVLFLTLAVLSFWRVARGKLDSKLKYPRSLPSLPVIGSLLHLGGSKQPHLLFSSLQQKYGSVFSLYMGSHYTVVVNDYLHAKEVLLKKGKIFAGRPRVVITVTKSNKQISVDLNFLDKVVQIIY</sequence>
<dbReference type="GO" id="GO:0016020">
    <property type="term" value="C:membrane"/>
    <property type="evidence" value="ECO:0007669"/>
    <property type="project" value="UniProtKB-SubCell"/>
</dbReference>
<dbReference type="OrthoDB" id="2789670at2759"/>
<evidence type="ECO:0000256" key="3">
    <source>
        <dbReference type="ARBA" id="ARBA00010617"/>
    </source>
</evidence>
<dbReference type="PANTHER" id="PTHR24289:SF13">
    <property type="entry name" value="STEROID 17-ALPHA-HYDROXYLASE_17,20 LYASE"/>
    <property type="match status" value="1"/>
</dbReference>
<dbReference type="AlphaFoldDB" id="A0A8C6Y213"/>
<evidence type="ECO:0000256" key="13">
    <source>
        <dbReference type="ARBA" id="ARBA00023250"/>
    </source>
</evidence>
<keyword evidence="12" id="KW-0472">Membrane</keyword>